<evidence type="ECO:0000313" key="3">
    <source>
        <dbReference type="Proteomes" id="UP001220256"/>
    </source>
</evidence>
<gene>
    <name evidence="2" type="ORF">N7505_005231</name>
</gene>
<name>A0ABQ8WHS3_PENCH</name>
<proteinExistence type="predicted"/>
<keyword evidence="3" id="KW-1185">Reference proteome</keyword>
<reference evidence="2 3" key="1">
    <citation type="journal article" date="2023" name="IMA Fungus">
        <title>Comparative genomic study of the Penicillium genus elucidates a diverse pangenome and 15 lateral gene transfer events.</title>
        <authorList>
            <person name="Petersen C."/>
            <person name="Sorensen T."/>
            <person name="Nielsen M.R."/>
            <person name="Sondergaard T.E."/>
            <person name="Sorensen J.L."/>
            <person name="Fitzpatrick D.A."/>
            <person name="Frisvad J.C."/>
            <person name="Nielsen K.L."/>
        </authorList>
    </citation>
    <scope>NUCLEOTIDE SEQUENCE [LARGE SCALE GENOMIC DNA]</scope>
    <source>
        <strain evidence="2 3">IBT 3361</strain>
    </source>
</reference>
<organism evidence="2 3">
    <name type="scientific">Penicillium chrysogenum</name>
    <name type="common">Penicillium notatum</name>
    <dbReference type="NCBI Taxonomy" id="5076"/>
    <lineage>
        <taxon>Eukaryota</taxon>
        <taxon>Fungi</taxon>
        <taxon>Dikarya</taxon>
        <taxon>Ascomycota</taxon>
        <taxon>Pezizomycotina</taxon>
        <taxon>Eurotiomycetes</taxon>
        <taxon>Eurotiomycetidae</taxon>
        <taxon>Eurotiales</taxon>
        <taxon>Aspergillaceae</taxon>
        <taxon>Penicillium</taxon>
        <taxon>Penicillium chrysogenum species complex</taxon>
    </lineage>
</organism>
<protein>
    <submittedName>
        <fullName evidence="2">Uncharacterized protein</fullName>
    </submittedName>
</protein>
<evidence type="ECO:0000256" key="1">
    <source>
        <dbReference type="SAM" id="MobiDB-lite"/>
    </source>
</evidence>
<accession>A0ABQ8WHS3</accession>
<comment type="caution">
    <text evidence="2">The sequence shown here is derived from an EMBL/GenBank/DDBJ whole genome shotgun (WGS) entry which is preliminary data.</text>
</comment>
<dbReference type="EMBL" id="JAPVEB010000003">
    <property type="protein sequence ID" value="KAJ5269473.1"/>
    <property type="molecule type" value="Genomic_DNA"/>
</dbReference>
<evidence type="ECO:0000313" key="2">
    <source>
        <dbReference type="EMBL" id="KAJ5269473.1"/>
    </source>
</evidence>
<dbReference type="Proteomes" id="UP001220256">
    <property type="component" value="Unassembled WGS sequence"/>
</dbReference>
<sequence>MAPESHKVRYQCSTADDAHVLFQMQPRDGSQQPDSVAQHASYPPNAAQKGNPMTNITCRLKLETQGRTQEMHTAE</sequence>
<feature type="region of interest" description="Disordered" evidence="1">
    <location>
        <begin position="23"/>
        <end position="53"/>
    </location>
</feature>